<dbReference type="RefSeq" id="XP_066658815.1">
    <property type="nucleotide sequence ID" value="XM_066794568.1"/>
</dbReference>
<name>A0ABR1M6E3_9PEZI</name>
<organism evidence="2 3">
    <name type="scientific">Phyllosticta citribraziliensis</name>
    <dbReference type="NCBI Taxonomy" id="989973"/>
    <lineage>
        <taxon>Eukaryota</taxon>
        <taxon>Fungi</taxon>
        <taxon>Dikarya</taxon>
        <taxon>Ascomycota</taxon>
        <taxon>Pezizomycotina</taxon>
        <taxon>Dothideomycetes</taxon>
        <taxon>Dothideomycetes incertae sedis</taxon>
        <taxon>Botryosphaeriales</taxon>
        <taxon>Phyllostictaceae</taxon>
        <taxon>Phyllosticta</taxon>
    </lineage>
</organism>
<protein>
    <submittedName>
        <fullName evidence="2">Uncharacterized protein</fullName>
    </submittedName>
</protein>
<dbReference type="EMBL" id="JBBPEH010000002">
    <property type="protein sequence ID" value="KAK7542522.1"/>
    <property type="molecule type" value="Genomic_DNA"/>
</dbReference>
<gene>
    <name evidence="2" type="ORF">J3D65DRAFT_219131</name>
</gene>
<keyword evidence="3" id="KW-1185">Reference proteome</keyword>
<keyword evidence="1" id="KW-1133">Transmembrane helix</keyword>
<keyword evidence="1" id="KW-0812">Transmembrane</keyword>
<accession>A0ABR1M6E3</accession>
<sequence length="186" mass="21016">MGLWANANFLKLILPSRGNSLSPHLPVDDLSQIPNSSPTHRHEQLPLHLEARTARQPRRQSGWQSLFPLLLISRCLLHHLLFSMLSSFHRTYYQWLTLLISAAAAIQGCSCALWFDRRSGGREQHLTCAFDRRATYGSLIRLRAQQSFVTALFSLSHKSNPVCTHIVMPILRAGYSRTSPPPTLPP</sequence>
<keyword evidence="1" id="KW-0472">Membrane</keyword>
<evidence type="ECO:0000313" key="3">
    <source>
        <dbReference type="Proteomes" id="UP001360953"/>
    </source>
</evidence>
<comment type="caution">
    <text evidence="2">The sequence shown here is derived from an EMBL/GenBank/DDBJ whole genome shotgun (WGS) entry which is preliminary data.</text>
</comment>
<evidence type="ECO:0000256" key="1">
    <source>
        <dbReference type="SAM" id="Phobius"/>
    </source>
</evidence>
<reference evidence="2 3" key="1">
    <citation type="submission" date="2024-04" db="EMBL/GenBank/DDBJ databases">
        <title>Phyllosticta paracitricarpa is synonymous to the EU quarantine fungus P. citricarpa based on phylogenomic analyses.</title>
        <authorList>
            <consortium name="Lawrence Berkeley National Laboratory"/>
            <person name="Van ingen-buijs V.A."/>
            <person name="Van westerhoven A.C."/>
            <person name="Haridas S."/>
            <person name="Skiadas P."/>
            <person name="Martin F."/>
            <person name="Groenewald J.Z."/>
            <person name="Crous P.W."/>
            <person name="Seidl M.F."/>
        </authorList>
    </citation>
    <scope>NUCLEOTIDE SEQUENCE [LARGE SCALE GENOMIC DNA]</scope>
    <source>
        <strain evidence="2 3">CPC 17464</strain>
    </source>
</reference>
<feature type="transmembrane region" description="Helical" evidence="1">
    <location>
        <begin position="65"/>
        <end position="86"/>
    </location>
</feature>
<feature type="transmembrane region" description="Helical" evidence="1">
    <location>
        <begin position="92"/>
        <end position="115"/>
    </location>
</feature>
<evidence type="ECO:0000313" key="2">
    <source>
        <dbReference type="EMBL" id="KAK7542522.1"/>
    </source>
</evidence>
<dbReference type="GeneID" id="92027474"/>
<dbReference type="Proteomes" id="UP001360953">
    <property type="component" value="Unassembled WGS sequence"/>
</dbReference>
<proteinExistence type="predicted"/>